<proteinExistence type="predicted"/>
<protein>
    <submittedName>
        <fullName evidence="1">Uncharacterized protein</fullName>
    </submittedName>
</protein>
<reference evidence="2 4" key="3">
    <citation type="submission" date="2015-06" db="EMBL/GenBank/DDBJ databases">
        <title>Draft genome sequence of Streptomyces leeuwenhoekii C58, which produces the novel lasso peptide, chaxapeptin.</title>
        <authorList>
            <person name="Yi Y."/>
            <person name="Hai D."/>
            <person name="Jaspars M."/>
            <person name="Sheng H."/>
            <person name="Rateb M.E."/>
            <person name="Bull A."/>
            <person name="Goodfellow M."/>
            <person name="Asenjo J.A."/>
            <person name="Ebel R."/>
        </authorList>
    </citation>
    <scope>NUCLEOTIDE SEQUENCE [LARGE SCALE GENOMIC DNA]</scope>
    <source>
        <strain evidence="2 4">C58</strain>
    </source>
</reference>
<dbReference type="AlphaFoldDB" id="A0A0F7VPU9"/>
<reference evidence="3" key="2">
    <citation type="submission" date="2015-02" db="EMBL/GenBank/DDBJ databases">
        <authorList>
            <person name="Gomez-Escribano P.J."/>
        </authorList>
    </citation>
    <scope>NUCLEOTIDE SEQUENCE [LARGE SCALE GENOMIC DNA]</scope>
    <source>
        <strain evidence="3">C34 (DSM 42122 / NRRL B-24963)</strain>
        <plasmid evidence="3">pSLE2</plasmid>
    </source>
</reference>
<evidence type="ECO:0000313" key="1">
    <source>
        <dbReference type="EMBL" id="CQR59397.1"/>
    </source>
</evidence>
<geneLocation type="plasmid" evidence="1 3">
    <name>pSLE2</name>
</geneLocation>
<dbReference type="RefSeq" id="WP_029380912.1">
    <property type="nucleotide sequence ID" value="NZ_AZSD01000009.1"/>
</dbReference>
<name>A0A0F7VPU9_STRLW</name>
<dbReference type="EMBL" id="LN831789">
    <property type="protein sequence ID" value="CQR59397.1"/>
    <property type="molecule type" value="Genomic_DNA"/>
</dbReference>
<sequence>MDINALFTDEGLRAFTATVRDQHVRDAQQYGQIADIVRRRLEQTPIEGDRWMSKKLRAWKVSRQLKAMQKASGEAASKAEALYATYKNEVLELPQRRAAAEARKLERKQGRQAALGAAVAKSLDKTVTALNTPTEQAPGAVPQARAAEFVTPDNPWNQWPMAAGGEQAPTRTINDYFAKGEGQ</sequence>
<reference evidence="1" key="1">
    <citation type="submission" date="2015-02" db="EMBL/GenBank/DDBJ databases">
        <authorList>
            <person name="Gomez-Escribano Juan Pablo"/>
        </authorList>
    </citation>
    <scope>NUCLEOTIDE SEQUENCE</scope>
    <source>
        <strain evidence="1">C34</strain>
        <plasmid evidence="1">pSLE2</plasmid>
    </source>
</reference>
<evidence type="ECO:0000313" key="2">
    <source>
        <dbReference type="EMBL" id="KMS78038.1"/>
    </source>
</evidence>
<evidence type="ECO:0000313" key="4">
    <source>
        <dbReference type="Proteomes" id="UP000037274"/>
    </source>
</evidence>
<dbReference type="PATRIC" id="fig|1437453.5.peg.5498"/>
<dbReference type="Proteomes" id="UP000037274">
    <property type="component" value="Unassembled WGS sequence"/>
</dbReference>
<dbReference type="Proteomes" id="UP000035016">
    <property type="component" value="Plasmid pSLE2"/>
</dbReference>
<dbReference type="KEGG" id="sle:sle2_096"/>
<gene>
    <name evidence="1" type="primary">sle2_096</name>
    <name evidence="2" type="ORF">ACH49_18170</name>
</gene>
<dbReference type="EMBL" id="LFEH01000064">
    <property type="protein sequence ID" value="KMS78038.1"/>
    <property type="molecule type" value="Genomic_DNA"/>
</dbReference>
<accession>A0A0F7VPU9</accession>
<evidence type="ECO:0000313" key="3">
    <source>
        <dbReference type="Proteomes" id="UP000035016"/>
    </source>
</evidence>
<keyword evidence="4" id="KW-1185">Reference proteome</keyword>
<keyword evidence="1" id="KW-0614">Plasmid</keyword>
<organism evidence="1 3">
    <name type="scientific">Streptomyces leeuwenhoekii</name>
    <dbReference type="NCBI Taxonomy" id="1437453"/>
    <lineage>
        <taxon>Bacteria</taxon>
        <taxon>Bacillati</taxon>
        <taxon>Actinomycetota</taxon>
        <taxon>Actinomycetes</taxon>
        <taxon>Kitasatosporales</taxon>
        <taxon>Streptomycetaceae</taxon>
        <taxon>Streptomyces</taxon>
    </lineage>
</organism>